<reference evidence="2" key="1">
    <citation type="submission" date="2016-10" db="EMBL/GenBank/DDBJ databases">
        <authorList>
            <person name="Varghese N."/>
            <person name="Submissions S."/>
        </authorList>
    </citation>
    <scope>NUCLEOTIDE SEQUENCE [LARGE SCALE GENOMIC DNA]</scope>
    <source>
        <strain evidence="2">CGMCC 1.11012</strain>
    </source>
</reference>
<name>A0A1G8Q710_9BACL</name>
<dbReference type="AlphaFoldDB" id="A0A1G8Q710"/>
<evidence type="ECO:0000313" key="1">
    <source>
        <dbReference type="EMBL" id="SDJ00554.1"/>
    </source>
</evidence>
<dbReference type="RefSeq" id="WP_090714343.1">
    <property type="nucleotide sequence ID" value="NZ_CBCSKY010000008.1"/>
</dbReference>
<dbReference type="EMBL" id="FNDX01000010">
    <property type="protein sequence ID" value="SDJ00554.1"/>
    <property type="molecule type" value="Genomic_DNA"/>
</dbReference>
<dbReference type="OrthoDB" id="1931719at2"/>
<sequence>MPEYSHIQTCVRCDAGNYTSVLKEFAAFLSRVGLDNSYFCSGLEWELADNGFMYQGGNADAEEVPVEGISLHVRPYVVGLTPEVFPELAESWLEINLLFWTDEITADYITGELVGKVKPYLWELIKQLSGGYQQSGVYFTSEVTDGKPWEAIITGNNAELWSFDAAVIPVELIERYGRPDDRFFYHTYDDNKLFLARREVWREEPWK</sequence>
<keyword evidence="2" id="KW-1185">Reference proteome</keyword>
<dbReference type="STRING" id="1174501.SAMN05216192_110181"/>
<accession>A0A1G8Q710</accession>
<gene>
    <name evidence="1" type="ORF">SAMN05216192_110181</name>
</gene>
<proteinExistence type="predicted"/>
<protein>
    <submittedName>
        <fullName evidence="1">Uncharacterized protein</fullName>
    </submittedName>
</protein>
<organism evidence="1 2">
    <name type="scientific">Paenibacillus typhae</name>
    <dbReference type="NCBI Taxonomy" id="1174501"/>
    <lineage>
        <taxon>Bacteria</taxon>
        <taxon>Bacillati</taxon>
        <taxon>Bacillota</taxon>
        <taxon>Bacilli</taxon>
        <taxon>Bacillales</taxon>
        <taxon>Paenibacillaceae</taxon>
        <taxon>Paenibacillus</taxon>
    </lineage>
</organism>
<evidence type="ECO:0000313" key="2">
    <source>
        <dbReference type="Proteomes" id="UP000199050"/>
    </source>
</evidence>
<dbReference type="Proteomes" id="UP000199050">
    <property type="component" value="Unassembled WGS sequence"/>
</dbReference>